<evidence type="ECO:0000313" key="2">
    <source>
        <dbReference type="Proteomes" id="UP000273500"/>
    </source>
</evidence>
<reference evidence="1 2" key="1">
    <citation type="submission" date="2018-12" db="EMBL/GenBank/DDBJ databases">
        <authorList>
            <person name="Feng G."/>
            <person name="Zhu H."/>
        </authorList>
    </citation>
    <scope>NUCLEOTIDE SEQUENCE [LARGE SCALE GENOMIC DNA]</scope>
    <source>
        <strain evidence="1 2">KCTC 12533</strain>
    </source>
</reference>
<dbReference type="EMBL" id="RWIT01000002">
    <property type="protein sequence ID" value="RSK50113.1"/>
    <property type="molecule type" value="Genomic_DNA"/>
</dbReference>
<dbReference type="AlphaFoldDB" id="A0A428KUD0"/>
<dbReference type="Proteomes" id="UP000273500">
    <property type="component" value="Unassembled WGS sequence"/>
</dbReference>
<dbReference type="OrthoDB" id="889740at2"/>
<evidence type="ECO:0000313" key="1">
    <source>
        <dbReference type="EMBL" id="RSK50113.1"/>
    </source>
</evidence>
<gene>
    <name evidence="1" type="ORF">EI291_05530</name>
</gene>
<comment type="caution">
    <text evidence="1">The sequence shown here is derived from an EMBL/GenBank/DDBJ whole genome shotgun (WGS) entry which is preliminary data.</text>
</comment>
<sequence length="93" mass="10325">MQNATTPATSNVALSPAERLILSTVRRSIMDVMQRAVFTPVERLRANDTVYQSQDVARQFVWLRNVCRVATERDRALQLAFVDGSTTSLAVAA</sequence>
<keyword evidence="2" id="KW-1185">Reference proteome</keyword>
<proteinExistence type="predicted"/>
<name>A0A428KUD0_9BACT</name>
<accession>A0A428KUD0</accession>
<protein>
    <submittedName>
        <fullName evidence="1">Uncharacterized protein</fullName>
    </submittedName>
</protein>
<dbReference type="RefSeq" id="WP_125418811.1">
    <property type="nucleotide sequence ID" value="NZ_RWIT01000002.1"/>
</dbReference>
<organism evidence="1 2">
    <name type="scientific">Hymenobacter rigui</name>
    <dbReference type="NCBI Taxonomy" id="334424"/>
    <lineage>
        <taxon>Bacteria</taxon>
        <taxon>Pseudomonadati</taxon>
        <taxon>Bacteroidota</taxon>
        <taxon>Cytophagia</taxon>
        <taxon>Cytophagales</taxon>
        <taxon>Hymenobacteraceae</taxon>
        <taxon>Hymenobacter</taxon>
    </lineage>
</organism>